<reference evidence="2 3" key="1">
    <citation type="submission" date="2024-06" db="EMBL/GenBank/DDBJ databases">
        <title>Genomic Encyclopedia of Type Strains, Phase IV (KMG-IV): sequencing the most valuable type-strain genomes for metagenomic binning, comparative biology and taxonomic classification.</title>
        <authorList>
            <person name="Goeker M."/>
        </authorList>
    </citation>
    <scope>NUCLEOTIDE SEQUENCE [LARGE SCALE GENOMIC DNA]</scope>
    <source>
        <strain evidence="2 3">DSM 100022</strain>
    </source>
</reference>
<dbReference type="Gene3D" id="3.10.450.50">
    <property type="match status" value="1"/>
</dbReference>
<dbReference type="InterPro" id="IPR032710">
    <property type="entry name" value="NTF2-like_dom_sf"/>
</dbReference>
<evidence type="ECO:0000259" key="1">
    <source>
        <dbReference type="Pfam" id="PF12680"/>
    </source>
</evidence>
<evidence type="ECO:0000313" key="3">
    <source>
        <dbReference type="Proteomes" id="UP001549204"/>
    </source>
</evidence>
<dbReference type="EMBL" id="JBEPMC010000001">
    <property type="protein sequence ID" value="MET3577493.1"/>
    <property type="molecule type" value="Genomic_DNA"/>
</dbReference>
<feature type="domain" description="SnoaL-like" evidence="1">
    <location>
        <begin position="21"/>
        <end position="105"/>
    </location>
</feature>
<name>A0ABV2GGX8_9HYPH</name>
<dbReference type="InterPro" id="IPR037401">
    <property type="entry name" value="SnoaL-like"/>
</dbReference>
<evidence type="ECO:0000313" key="2">
    <source>
        <dbReference type="EMBL" id="MET3577493.1"/>
    </source>
</evidence>
<protein>
    <submittedName>
        <fullName evidence="2">Ketosteroid isomerase-like protein</fullName>
    </submittedName>
</protein>
<dbReference type="SUPFAM" id="SSF54427">
    <property type="entry name" value="NTF2-like"/>
    <property type="match status" value="1"/>
</dbReference>
<dbReference type="Proteomes" id="UP001549204">
    <property type="component" value="Unassembled WGS sequence"/>
</dbReference>
<accession>A0ABV2GGX8</accession>
<organism evidence="2 3">
    <name type="scientific">Mesorhizobium robiniae</name>
    <dbReference type="NCBI Taxonomy" id="559315"/>
    <lineage>
        <taxon>Bacteria</taxon>
        <taxon>Pseudomonadati</taxon>
        <taxon>Pseudomonadota</taxon>
        <taxon>Alphaproteobacteria</taxon>
        <taxon>Hyphomicrobiales</taxon>
        <taxon>Phyllobacteriaceae</taxon>
        <taxon>Mesorhizobium</taxon>
    </lineage>
</organism>
<dbReference type="RefSeq" id="WP_354487741.1">
    <property type="nucleotide sequence ID" value="NZ_JBEPMC010000001.1"/>
</dbReference>
<sequence>MTILAPDAKVDCDAATLGMLERQADAWKSGDFSAAAADWHPDGVLTAPGNRIPYERLARTIADFHRDYGDLSVTVTSAFASADGRRVALEWLWEVTRRRDGARSLTEDAILIDLDGDRRILSWREYFDTASAVEDHHSPQRTA</sequence>
<dbReference type="Pfam" id="PF12680">
    <property type="entry name" value="SnoaL_2"/>
    <property type="match status" value="1"/>
</dbReference>
<proteinExistence type="predicted"/>
<comment type="caution">
    <text evidence="2">The sequence shown here is derived from an EMBL/GenBank/DDBJ whole genome shotgun (WGS) entry which is preliminary data.</text>
</comment>
<gene>
    <name evidence="2" type="ORF">ABID19_000508</name>
</gene>
<keyword evidence="3" id="KW-1185">Reference proteome</keyword>